<dbReference type="GO" id="GO:0071555">
    <property type="term" value="P:cell wall organization"/>
    <property type="evidence" value="ECO:0007669"/>
    <property type="project" value="UniProtKB-KW"/>
</dbReference>
<dbReference type="OrthoDB" id="187139at2759"/>
<reference evidence="11" key="1">
    <citation type="journal article" date="2025" name="Foods">
        <title>Unveiling the Microbial Signatures of Arabica Coffee Cherries: Insights into Ripeness Specific Diversity, Functional Traits, and Implications for Quality and Safety.</title>
        <authorList>
            <consortium name="RefSeq"/>
            <person name="Tenea G.N."/>
            <person name="Cifuentes V."/>
            <person name="Reyes P."/>
            <person name="Cevallos-Vallejos M."/>
        </authorList>
    </citation>
    <scope>NUCLEOTIDE SEQUENCE [LARGE SCALE GENOMIC DNA]</scope>
</reference>
<dbReference type="GeneID" id="113733794"/>
<dbReference type="InterPro" id="IPR006626">
    <property type="entry name" value="PbH1"/>
</dbReference>
<dbReference type="GO" id="GO:0004650">
    <property type="term" value="F:polygalacturonase activity"/>
    <property type="evidence" value="ECO:0007669"/>
    <property type="project" value="InterPro"/>
</dbReference>
<dbReference type="InterPro" id="IPR011050">
    <property type="entry name" value="Pectin_lyase_fold/virulence"/>
</dbReference>
<dbReference type="Proteomes" id="UP001652660">
    <property type="component" value="Chromosome 3c"/>
</dbReference>
<dbReference type="InterPro" id="IPR000743">
    <property type="entry name" value="Glyco_hydro_28"/>
</dbReference>
<evidence type="ECO:0000256" key="1">
    <source>
        <dbReference type="ARBA" id="ARBA00004191"/>
    </source>
</evidence>
<evidence type="ECO:0000313" key="12">
    <source>
        <dbReference type="RefSeq" id="XP_027115770.1"/>
    </source>
</evidence>
<reference evidence="12" key="2">
    <citation type="submission" date="2025-08" db="UniProtKB">
        <authorList>
            <consortium name="RefSeq"/>
        </authorList>
    </citation>
    <scope>IDENTIFICATION</scope>
    <source>
        <tissue evidence="12">Leaves</tissue>
    </source>
</reference>
<evidence type="ECO:0000256" key="8">
    <source>
        <dbReference type="PROSITE-ProRule" id="PRU10052"/>
    </source>
</evidence>
<keyword evidence="7" id="KW-0961">Cell wall biogenesis/degradation</keyword>
<accession>A0A6P6WKN5</accession>
<evidence type="ECO:0000313" key="11">
    <source>
        <dbReference type="Proteomes" id="UP001652660"/>
    </source>
</evidence>
<evidence type="ECO:0000256" key="9">
    <source>
        <dbReference type="RuleBase" id="RU361169"/>
    </source>
</evidence>
<evidence type="ECO:0000256" key="10">
    <source>
        <dbReference type="SAM" id="SignalP"/>
    </source>
</evidence>
<feature type="signal peptide" evidence="10">
    <location>
        <begin position="1"/>
        <end position="24"/>
    </location>
</feature>
<comment type="subcellular location">
    <subcellularLocation>
        <location evidence="1">Secreted</location>
        <location evidence="1">Cell wall</location>
    </subcellularLocation>
</comment>
<gene>
    <name evidence="12" type="primary">LOC113733794</name>
</gene>
<keyword evidence="10" id="KW-0732">Signal</keyword>
<keyword evidence="4" id="KW-0964">Secreted</keyword>
<comment type="similarity">
    <text evidence="2 9">Belongs to the glycosyl hydrolase 28 family.</text>
</comment>
<keyword evidence="6 9" id="KW-0326">Glycosidase</keyword>
<dbReference type="PROSITE" id="PS00502">
    <property type="entry name" value="POLYGALACTURONASE"/>
    <property type="match status" value="1"/>
</dbReference>
<dbReference type="FunFam" id="2.160.20.10:FF:000016">
    <property type="entry name" value="Polygalacturonase 7"/>
    <property type="match status" value="1"/>
</dbReference>
<dbReference type="InterPro" id="IPR012334">
    <property type="entry name" value="Pectin_lyas_fold"/>
</dbReference>
<evidence type="ECO:0000256" key="3">
    <source>
        <dbReference type="ARBA" id="ARBA00022512"/>
    </source>
</evidence>
<evidence type="ECO:0000256" key="5">
    <source>
        <dbReference type="ARBA" id="ARBA00022801"/>
    </source>
</evidence>
<dbReference type="RefSeq" id="XP_027115770.1">
    <property type="nucleotide sequence ID" value="XM_027259969.2"/>
</dbReference>
<proteinExistence type="inferred from homology"/>
<dbReference type="Pfam" id="PF00295">
    <property type="entry name" value="Glyco_hydro_28"/>
    <property type="match status" value="1"/>
</dbReference>
<protein>
    <submittedName>
        <fullName evidence="12">Polygalacturonase-like</fullName>
    </submittedName>
</protein>
<dbReference type="GO" id="GO:0005975">
    <property type="term" value="P:carbohydrate metabolic process"/>
    <property type="evidence" value="ECO:0007669"/>
    <property type="project" value="InterPro"/>
</dbReference>
<feature type="chain" id="PRO_5028244858" evidence="10">
    <location>
        <begin position="25"/>
        <end position="390"/>
    </location>
</feature>
<dbReference type="PANTHER" id="PTHR31375">
    <property type="match status" value="1"/>
</dbReference>
<evidence type="ECO:0000256" key="2">
    <source>
        <dbReference type="ARBA" id="ARBA00008834"/>
    </source>
</evidence>
<dbReference type="AlphaFoldDB" id="A0A6P6WKN5"/>
<dbReference type="Gene3D" id="2.160.20.10">
    <property type="entry name" value="Single-stranded right-handed beta-helix, Pectin lyase-like"/>
    <property type="match status" value="1"/>
</dbReference>
<dbReference type="SMART" id="SM00710">
    <property type="entry name" value="PbH1"/>
    <property type="match status" value="4"/>
</dbReference>
<feature type="active site" evidence="8">
    <location>
        <position position="239"/>
    </location>
</feature>
<keyword evidence="3" id="KW-0134">Cell wall</keyword>
<dbReference type="SUPFAM" id="SSF51126">
    <property type="entry name" value="Pectin lyase-like"/>
    <property type="match status" value="1"/>
</dbReference>
<name>A0A6P6WKN5_COFAR</name>
<evidence type="ECO:0000256" key="7">
    <source>
        <dbReference type="ARBA" id="ARBA00023316"/>
    </source>
</evidence>
<sequence>MASSLRASCIFLLSLTALLTITSAATLNVISFGAKSDGRTDSTQSFLKAWASACSSVQAATIFVPRGRYLIKAAVFRGPCKNRITVRIDGTLVAPDDYWGLGNSGYWLLFVQVNRLSVIGGTLDAKGAGFWACRASGRNCPVGARSITFNWVNDGLISGLTSINSQLMHVVVNSCKNVKVQNVRIVAPDLSPNTDGIHVRGSTGVTISGSSIQTGDDCISIGPGTRNLWMEKIKCGPGHGVSIGSLGRDFNEDGVQNVTLINSVFSGSDNGLRIKSWARPTTAFVSNIKFQNIIMKNVENPIIIDQNYCPVNRGCPRQTSGVKIDQVIYQNIQGTSATPVAVIFDCSPSNPCRGIKLRDIKLTYLNRKAQSLCKNIGGTAAGVIMPESCL</sequence>
<organism evidence="11 12">
    <name type="scientific">Coffea arabica</name>
    <name type="common">Arabian coffee</name>
    <dbReference type="NCBI Taxonomy" id="13443"/>
    <lineage>
        <taxon>Eukaryota</taxon>
        <taxon>Viridiplantae</taxon>
        <taxon>Streptophyta</taxon>
        <taxon>Embryophyta</taxon>
        <taxon>Tracheophyta</taxon>
        <taxon>Spermatophyta</taxon>
        <taxon>Magnoliopsida</taxon>
        <taxon>eudicotyledons</taxon>
        <taxon>Gunneridae</taxon>
        <taxon>Pentapetalae</taxon>
        <taxon>asterids</taxon>
        <taxon>lamiids</taxon>
        <taxon>Gentianales</taxon>
        <taxon>Rubiaceae</taxon>
        <taxon>Ixoroideae</taxon>
        <taxon>Gardenieae complex</taxon>
        <taxon>Bertiereae - Coffeeae clade</taxon>
        <taxon>Coffeeae</taxon>
        <taxon>Coffea</taxon>
    </lineage>
</organism>
<evidence type="ECO:0000256" key="4">
    <source>
        <dbReference type="ARBA" id="ARBA00022525"/>
    </source>
</evidence>
<evidence type="ECO:0000256" key="6">
    <source>
        <dbReference type="ARBA" id="ARBA00023295"/>
    </source>
</evidence>
<keyword evidence="11" id="KW-1185">Reference proteome</keyword>
<keyword evidence="5 9" id="KW-0378">Hydrolase</keyword>